<name>A0A023G1Q0_AMBTT</name>
<proteinExistence type="evidence at transcript level"/>
<accession>A0A023G1Q0</accession>
<dbReference type="EMBL" id="GBBM01007841">
    <property type="protein sequence ID" value="JAC27577.1"/>
    <property type="molecule type" value="mRNA"/>
</dbReference>
<evidence type="ECO:0000313" key="1">
    <source>
        <dbReference type="EMBL" id="JAC27577.1"/>
    </source>
</evidence>
<protein>
    <submittedName>
        <fullName evidence="1">Putative secreted protein</fullName>
    </submittedName>
</protein>
<dbReference type="AlphaFoldDB" id="A0A023G1Q0"/>
<reference evidence="1" key="1">
    <citation type="submission" date="2014-03" db="EMBL/GenBank/DDBJ databases">
        <title>The sialotranscriptome of Amblyomma triste, Amblyomma parvum and Amblyomma cajennense ticks, uncovered by 454-based RNA-seq.</title>
        <authorList>
            <person name="Garcia G.R."/>
            <person name="Gardinassi L.G."/>
            <person name="Ribeiro J.M."/>
            <person name="Anatriello E."/>
            <person name="Ferreira B.R."/>
            <person name="Moreira H.N."/>
            <person name="Mafra C."/>
            <person name="Olegario M.M."/>
            <person name="Szabo P.J."/>
            <person name="Miranda-Santos I.K."/>
            <person name="Maruyama S.R."/>
        </authorList>
    </citation>
    <scope>NUCLEOTIDE SEQUENCE</scope>
    <source>
        <strain evidence="1">Mato Grasso do Sul</strain>
        <tissue evidence="1">Salivary glands</tissue>
    </source>
</reference>
<sequence length="97" mass="10836">MPTCLQKKALLLLLAKNLDGRSLHDNTYHMAMALHAKKIIIKLTRQVAFNSLSQSPTSLVKVNTRLFLQLLQTARAWPSLYTCNTDGVNIVVTEATQ</sequence>
<organism evidence="1">
    <name type="scientific">Amblyomma triste</name>
    <name type="common">Neotropical tick</name>
    <dbReference type="NCBI Taxonomy" id="251400"/>
    <lineage>
        <taxon>Eukaryota</taxon>
        <taxon>Metazoa</taxon>
        <taxon>Ecdysozoa</taxon>
        <taxon>Arthropoda</taxon>
        <taxon>Chelicerata</taxon>
        <taxon>Arachnida</taxon>
        <taxon>Acari</taxon>
        <taxon>Parasitiformes</taxon>
        <taxon>Ixodida</taxon>
        <taxon>Ixodoidea</taxon>
        <taxon>Ixodidae</taxon>
        <taxon>Amblyomminae</taxon>
        <taxon>Amblyomma</taxon>
    </lineage>
</organism>